<feature type="compositionally biased region" description="Pro residues" evidence="1">
    <location>
        <begin position="309"/>
        <end position="339"/>
    </location>
</feature>
<dbReference type="EMBL" id="SHKY01000001">
    <property type="protein sequence ID" value="RZU54482.1"/>
    <property type="molecule type" value="Genomic_DNA"/>
</dbReference>
<keyword evidence="2" id="KW-0472">Membrane</keyword>
<dbReference type="RefSeq" id="WP_130512828.1">
    <property type="nucleotide sequence ID" value="NZ_SHKY01000001.1"/>
</dbReference>
<dbReference type="Proteomes" id="UP000292564">
    <property type="component" value="Unassembled WGS sequence"/>
</dbReference>
<name>A0A4Q7ZTE2_9ACTN</name>
<accession>A0A4Q7ZTE2</accession>
<feature type="region of interest" description="Disordered" evidence="1">
    <location>
        <begin position="302"/>
        <end position="339"/>
    </location>
</feature>
<keyword evidence="2" id="KW-0812">Transmembrane</keyword>
<keyword evidence="4" id="KW-1185">Reference proteome</keyword>
<comment type="caution">
    <text evidence="3">The sequence shown here is derived from an EMBL/GenBank/DDBJ whole genome shotgun (WGS) entry which is preliminary data.</text>
</comment>
<keyword evidence="2" id="KW-1133">Transmembrane helix</keyword>
<reference evidence="3 4" key="1">
    <citation type="submission" date="2019-02" db="EMBL/GenBank/DDBJ databases">
        <title>Sequencing the genomes of 1000 actinobacteria strains.</title>
        <authorList>
            <person name="Klenk H.-P."/>
        </authorList>
    </citation>
    <scope>NUCLEOTIDE SEQUENCE [LARGE SCALE GENOMIC DNA]</scope>
    <source>
        <strain evidence="3 4">DSM 45162</strain>
    </source>
</reference>
<sequence>MRSPRDRRRAATAGTLIGFLIATTLGLGACGDGEPAIRPSDRTSPRATESPAEGDAEGVPTSPGRTTRSEAAQPTRSRQSEPTTASAEATTRPTTAGTPSPTTRTPTTATTTRTTTAATTTPPPETTAPAEVTPPAETTPPSTPPPTPTVGQSPAAAAGSSTGPVFWLVLIALVTAAIVGGVLVYRARRTSAWDTEARALEAETSGVTDMRLPSVLATTEVGPRGLAWPPVRASLVDLAVGWNRLAEQAPGQPRRDWSARLGGLLQELISALDAENEALAGGGDWTLLRPRVDRAEQALRAVLQQSPEAHPPGTPPPNGPPPEWPPPSAPPTAPGPPPR</sequence>
<dbReference type="PROSITE" id="PS51257">
    <property type="entry name" value="PROKAR_LIPOPROTEIN"/>
    <property type="match status" value="1"/>
</dbReference>
<feature type="compositionally biased region" description="Low complexity" evidence="1">
    <location>
        <begin position="80"/>
        <end position="120"/>
    </location>
</feature>
<feature type="transmembrane region" description="Helical" evidence="2">
    <location>
        <begin position="165"/>
        <end position="185"/>
    </location>
</feature>
<dbReference type="OrthoDB" id="3298466at2"/>
<evidence type="ECO:0000256" key="2">
    <source>
        <dbReference type="SAM" id="Phobius"/>
    </source>
</evidence>
<protein>
    <submittedName>
        <fullName evidence="3">Uncharacterized protein</fullName>
    </submittedName>
</protein>
<feature type="compositionally biased region" description="Low complexity" evidence="1">
    <location>
        <begin position="149"/>
        <end position="158"/>
    </location>
</feature>
<evidence type="ECO:0000313" key="3">
    <source>
        <dbReference type="EMBL" id="RZU54482.1"/>
    </source>
</evidence>
<gene>
    <name evidence="3" type="ORF">EV385_6433</name>
</gene>
<feature type="compositionally biased region" description="Polar residues" evidence="1">
    <location>
        <begin position="63"/>
        <end position="77"/>
    </location>
</feature>
<feature type="compositionally biased region" description="Pro residues" evidence="1">
    <location>
        <begin position="137"/>
        <end position="148"/>
    </location>
</feature>
<feature type="compositionally biased region" description="Low complexity" evidence="1">
    <location>
        <begin position="127"/>
        <end position="136"/>
    </location>
</feature>
<dbReference type="AlphaFoldDB" id="A0A4Q7ZTE2"/>
<feature type="region of interest" description="Disordered" evidence="1">
    <location>
        <begin position="26"/>
        <end position="159"/>
    </location>
</feature>
<evidence type="ECO:0000313" key="4">
    <source>
        <dbReference type="Proteomes" id="UP000292564"/>
    </source>
</evidence>
<organism evidence="3 4">
    <name type="scientific">Krasilnikovia cinnamomea</name>
    <dbReference type="NCBI Taxonomy" id="349313"/>
    <lineage>
        <taxon>Bacteria</taxon>
        <taxon>Bacillati</taxon>
        <taxon>Actinomycetota</taxon>
        <taxon>Actinomycetes</taxon>
        <taxon>Micromonosporales</taxon>
        <taxon>Micromonosporaceae</taxon>
        <taxon>Krasilnikovia</taxon>
    </lineage>
</organism>
<evidence type="ECO:0000256" key="1">
    <source>
        <dbReference type="SAM" id="MobiDB-lite"/>
    </source>
</evidence>
<proteinExistence type="predicted"/>